<keyword evidence="4" id="KW-1133">Transmembrane helix</keyword>
<reference evidence="8 9" key="1">
    <citation type="submission" date="2020-08" db="EMBL/GenBank/DDBJ databases">
        <title>Plant Genome Project.</title>
        <authorList>
            <person name="Zhang R.-G."/>
        </authorList>
    </citation>
    <scope>NUCLEOTIDE SEQUENCE [LARGE SCALE GENOMIC DNA]</scope>
    <source>
        <tissue evidence="8">Rhizome</tissue>
    </source>
</reference>
<evidence type="ECO:0000256" key="4">
    <source>
        <dbReference type="ARBA" id="ARBA00022989"/>
    </source>
</evidence>
<dbReference type="Proteomes" id="UP000734854">
    <property type="component" value="Unassembled WGS sequence"/>
</dbReference>
<protein>
    <submittedName>
        <fullName evidence="8">Uncharacterized protein</fullName>
    </submittedName>
</protein>
<feature type="region of interest" description="Disordered" evidence="7">
    <location>
        <begin position="142"/>
        <end position="177"/>
    </location>
</feature>
<feature type="compositionally biased region" description="Polar residues" evidence="7">
    <location>
        <begin position="142"/>
        <end position="160"/>
    </location>
</feature>
<proteinExistence type="predicted"/>
<evidence type="ECO:0000256" key="5">
    <source>
        <dbReference type="ARBA" id="ARBA00023136"/>
    </source>
</evidence>
<keyword evidence="3" id="KW-0812">Transmembrane</keyword>
<dbReference type="InterPro" id="IPR010635">
    <property type="entry name" value="Heparan_SO4-6-sulfoTrfase"/>
</dbReference>
<keyword evidence="2" id="KW-0808">Transferase</keyword>
<organism evidence="8 9">
    <name type="scientific">Zingiber officinale</name>
    <name type="common">Ginger</name>
    <name type="synonym">Amomum zingiber</name>
    <dbReference type="NCBI Taxonomy" id="94328"/>
    <lineage>
        <taxon>Eukaryota</taxon>
        <taxon>Viridiplantae</taxon>
        <taxon>Streptophyta</taxon>
        <taxon>Embryophyta</taxon>
        <taxon>Tracheophyta</taxon>
        <taxon>Spermatophyta</taxon>
        <taxon>Magnoliopsida</taxon>
        <taxon>Liliopsida</taxon>
        <taxon>Zingiberales</taxon>
        <taxon>Zingiberaceae</taxon>
        <taxon>Zingiber</taxon>
    </lineage>
</organism>
<dbReference type="PANTHER" id="PTHR12812">
    <property type="entry name" value="HEPARAN SULFATE 6-O-SULFOTRANSFERASE 3"/>
    <property type="match status" value="1"/>
</dbReference>
<comment type="caution">
    <text evidence="8">The sequence shown here is derived from an EMBL/GenBank/DDBJ whole genome shotgun (WGS) entry which is preliminary data.</text>
</comment>
<accession>A0A8J5KIJ0</accession>
<dbReference type="EMBL" id="JACMSC010000014">
    <property type="protein sequence ID" value="KAG6491070.1"/>
    <property type="molecule type" value="Genomic_DNA"/>
</dbReference>
<evidence type="ECO:0000256" key="7">
    <source>
        <dbReference type="SAM" id="MobiDB-lite"/>
    </source>
</evidence>
<gene>
    <name evidence="8" type="ORF">ZIOFF_052402</name>
</gene>
<keyword evidence="5" id="KW-0472">Membrane</keyword>
<evidence type="ECO:0000256" key="6">
    <source>
        <dbReference type="ARBA" id="ARBA00023180"/>
    </source>
</evidence>
<evidence type="ECO:0000256" key="1">
    <source>
        <dbReference type="ARBA" id="ARBA00004167"/>
    </source>
</evidence>
<evidence type="ECO:0000313" key="8">
    <source>
        <dbReference type="EMBL" id="KAG6491070.1"/>
    </source>
</evidence>
<keyword evidence="9" id="KW-1185">Reference proteome</keyword>
<sequence>MSNIFLQITLQRDARRSRRYPKFEEISSPYDMQNMAMPLHEYINHPIAHDIIHNGATFQVAGLTNNSYSVESHDVHNCVKKHPQLGLFVLEVAKHRLNHMLYVGLTEEHKISATMFAKLVGAQVLSQLKDLNFDFDQAATNESEASSSFPDPEVNESNQVEDNKDPKENEDHSVPHPELARQNITVNIYYLFFYLNEIYYQYQMTVETLINTYERCVSLLRKSQATRRTTSLKRITPVIFSKQVYTEDNRGYF</sequence>
<evidence type="ECO:0000313" key="9">
    <source>
        <dbReference type="Proteomes" id="UP000734854"/>
    </source>
</evidence>
<dbReference type="GO" id="GO:0016020">
    <property type="term" value="C:membrane"/>
    <property type="evidence" value="ECO:0007669"/>
    <property type="project" value="UniProtKB-SubCell"/>
</dbReference>
<name>A0A8J5KIJ0_ZINOF</name>
<feature type="compositionally biased region" description="Basic and acidic residues" evidence="7">
    <location>
        <begin position="161"/>
        <end position="177"/>
    </location>
</feature>
<dbReference type="PANTHER" id="PTHR12812:SF0">
    <property type="entry name" value="HEPARAN-SULFATE 6-O-SULFOTRANSFERASE"/>
    <property type="match status" value="1"/>
</dbReference>
<evidence type="ECO:0000256" key="2">
    <source>
        <dbReference type="ARBA" id="ARBA00022679"/>
    </source>
</evidence>
<dbReference type="AlphaFoldDB" id="A0A8J5KIJ0"/>
<keyword evidence="6" id="KW-0325">Glycoprotein</keyword>
<dbReference type="GO" id="GO:0017095">
    <property type="term" value="F:heparan sulfate 6-sulfotransferase activity"/>
    <property type="evidence" value="ECO:0007669"/>
    <property type="project" value="TreeGrafter"/>
</dbReference>
<comment type="subcellular location">
    <subcellularLocation>
        <location evidence="1">Membrane</location>
        <topology evidence="1">Single-pass membrane protein</topology>
    </subcellularLocation>
</comment>
<evidence type="ECO:0000256" key="3">
    <source>
        <dbReference type="ARBA" id="ARBA00022692"/>
    </source>
</evidence>